<evidence type="ECO:0000313" key="1">
    <source>
        <dbReference type="EMBL" id="JAD61561.1"/>
    </source>
</evidence>
<accession>A0A0A9BE17</accession>
<reference evidence="1" key="1">
    <citation type="submission" date="2014-09" db="EMBL/GenBank/DDBJ databases">
        <authorList>
            <person name="Magalhaes I.L.F."/>
            <person name="Oliveira U."/>
            <person name="Santos F.R."/>
            <person name="Vidigal T.H.D.A."/>
            <person name="Brescovit A.D."/>
            <person name="Santos A.J."/>
        </authorList>
    </citation>
    <scope>NUCLEOTIDE SEQUENCE</scope>
    <source>
        <tissue evidence="1">Shoot tissue taken approximately 20 cm above the soil surface</tissue>
    </source>
</reference>
<dbReference type="EMBL" id="GBRH01236334">
    <property type="protein sequence ID" value="JAD61561.1"/>
    <property type="molecule type" value="Transcribed_RNA"/>
</dbReference>
<proteinExistence type="predicted"/>
<sequence length="14" mass="1595">MFTVGLTDPMHTNM</sequence>
<organism evidence="1">
    <name type="scientific">Arundo donax</name>
    <name type="common">Giant reed</name>
    <name type="synonym">Donax arundinaceus</name>
    <dbReference type="NCBI Taxonomy" id="35708"/>
    <lineage>
        <taxon>Eukaryota</taxon>
        <taxon>Viridiplantae</taxon>
        <taxon>Streptophyta</taxon>
        <taxon>Embryophyta</taxon>
        <taxon>Tracheophyta</taxon>
        <taxon>Spermatophyta</taxon>
        <taxon>Magnoliopsida</taxon>
        <taxon>Liliopsida</taxon>
        <taxon>Poales</taxon>
        <taxon>Poaceae</taxon>
        <taxon>PACMAD clade</taxon>
        <taxon>Arundinoideae</taxon>
        <taxon>Arundineae</taxon>
        <taxon>Arundo</taxon>
    </lineage>
</organism>
<reference evidence="1" key="2">
    <citation type="journal article" date="2015" name="Data Brief">
        <title>Shoot transcriptome of the giant reed, Arundo donax.</title>
        <authorList>
            <person name="Barrero R.A."/>
            <person name="Guerrero F.D."/>
            <person name="Moolhuijzen P."/>
            <person name="Goolsby J.A."/>
            <person name="Tidwell J."/>
            <person name="Bellgard S.E."/>
            <person name="Bellgard M.I."/>
        </authorList>
    </citation>
    <scope>NUCLEOTIDE SEQUENCE</scope>
    <source>
        <tissue evidence="1">Shoot tissue taken approximately 20 cm above the soil surface</tissue>
    </source>
</reference>
<protein>
    <submittedName>
        <fullName evidence="1">Uncharacterized protein</fullName>
    </submittedName>
</protein>
<name>A0A0A9BE17_ARUDO</name>